<dbReference type="EMBL" id="JBBWWQ010000011">
    <property type="protein sequence ID" value="KAK8936193.1"/>
    <property type="molecule type" value="Genomic_DNA"/>
</dbReference>
<reference evidence="1 2" key="1">
    <citation type="journal article" date="2022" name="Nat. Plants">
        <title>Genomes of leafy and leafless Platanthera orchids illuminate the evolution of mycoheterotrophy.</title>
        <authorList>
            <person name="Li M.H."/>
            <person name="Liu K.W."/>
            <person name="Li Z."/>
            <person name="Lu H.C."/>
            <person name="Ye Q.L."/>
            <person name="Zhang D."/>
            <person name="Wang J.Y."/>
            <person name="Li Y.F."/>
            <person name="Zhong Z.M."/>
            <person name="Liu X."/>
            <person name="Yu X."/>
            <person name="Liu D.K."/>
            <person name="Tu X.D."/>
            <person name="Liu B."/>
            <person name="Hao Y."/>
            <person name="Liao X.Y."/>
            <person name="Jiang Y.T."/>
            <person name="Sun W.H."/>
            <person name="Chen J."/>
            <person name="Chen Y.Q."/>
            <person name="Ai Y."/>
            <person name="Zhai J.W."/>
            <person name="Wu S.S."/>
            <person name="Zhou Z."/>
            <person name="Hsiao Y.Y."/>
            <person name="Wu W.L."/>
            <person name="Chen Y.Y."/>
            <person name="Lin Y.F."/>
            <person name="Hsu J.L."/>
            <person name="Li C.Y."/>
            <person name="Wang Z.W."/>
            <person name="Zhao X."/>
            <person name="Zhong W.Y."/>
            <person name="Ma X.K."/>
            <person name="Ma L."/>
            <person name="Huang J."/>
            <person name="Chen G.Z."/>
            <person name="Huang M.Z."/>
            <person name="Huang L."/>
            <person name="Peng D.H."/>
            <person name="Luo Y.B."/>
            <person name="Zou S.Q."/>
            <person name="Chen S.P."/>
            <person name="Lan S."/>
            <person name="Tsai W.C."/>
            <person name="Van de Peer Y."/>
            <person name="Liu Z.J."/>
        </authorList>
    </citation>
    <scope>NUCLEOTIDE SEQUENCE [LARGE SCALE GENOMIC DNA]</scope>
    <source>
        <strain evidence="1">Lor287</strain>
    </source>
</reference>
<evidence type="ECO:0000313" key="2">
    <source>
        <dbReference type="Proteomes" id="UP001418222"/>
    </source>
</evidence>
<dbReference type="AlphaFoldDB" id="A0AAP0BDK4"/>
<name>A0AAP0BDK4_9ASPA</name>
<organism evidence="1 2">
    <name type="scientific">Platanthera zijinensis</name>
    <dbReference type="NCBI Taxonomy" id="2320716"/>
    <lineage>
        <taxon>Eukaryota</taxon>
        <taxon>Viridiplantae</taxon>
        <taxon>Streptophyta</taxon>
        <taxon>Embryophyta</taxon>
        <taxon>Tracheophyta</taxon>
        <taxon>Spermatophyta</taxon>
        <taxon>Magnoliopsida</taxon>
        <taxon>Liliopsida</taxon>
        <taxon>Asparagales</taxon>
        <taxon>Orchidaceae</taxon>
        <taxon>Orchidoideae</taxon>
        <taxon>Orchideae</taxon>
        <taxon>Orchidinae</taxon>
        <taxon>Platanthera</taxon>
    </lineage>
</organism>
<comment type="caution">
    <text evidence="1">The sequence shown here is derived from an EMBL/GenBank/DDBJ whole genome shotgun (WGS) entry which is preliminary data.</text>
</comment>
<accession>A0AAP0BDK4</accession>
<evidence type="ECO:0000313" key="1">
    <source>
        <dbReference type="EMBL" id="KAK8936193.1"/>
    </source>
</evidence>
<keyword evidence="2" id="KW-1185">Reference proteome</keyword>
<proteinExistence type="predicted"/>
<dbReference type="Proteomes" id="UP001418222">
    <property type="component" value="Unassembled WGS sequence"/>
</dbReference>
<gene>
    <name evidence="1" type="primary">ycf2-A</name>
    <name evidence="1" type="ORF">KSP39_PZI013534</name>
</gene>
<protein>
    <submittedName>
        <fullName evidence="1">Protein ycf2</fullName>
    </submittedName>
</protein>
<sequence>MKKNSCKGGYSDLYKWYFELGTSMKKLTILLYLLSCSAGSVAQDLWSSSRPNKKNWITSYGFVENDFDLVNGLLLSLTIRSRRRSGSGGILTDRKKLQFV</sequence>